<keyword evidence="1" id="KW-1133">Transmembrane helix</keyword>
<evidence type="ECO:0000313" key="2">
    <source>
        <dbReference type="Proteomes" id="UP000887569"/>
    </source>
</evidence>
<organism evidence="2 3">
    <name type="scientific">Parascaris univalens</name>
    <name type="common">Nematode worm</name>
    <dbReference type="NCBI Taxonomy" id="6257"/>
    <lineage>
        <taxon>Eukaryota</taxon>
        <taxon>Metazoa</taxon>
        <taxon>Ecdysozoa</taxon>
        <taxon>Nematoda</taxon>
        <taxon>Chromadorea</taxon>
        <taxon>Rhabditida</taxon>
        <taxon>Spirurina</taxon>
        <taxon>Ascaridomorpha</taxon>
        <taxon>Ascaridoidea</taxon>
        <taxon>Ascarididae</taxon>
        <taxon>Parascaris</taxon>
    </lineage>
</organism>
<dbReference type="WBParaSite" id="PgB16_g004_t02">
    <property type="protein sequence ID" value="PgB16_g004_t02"/>
    <property type="gene ID" value="PgB16_g004"/>
</dbReference>
<name>A0A914ZR98_PARUN</name>
<accession>A0A914ZR98</accession>
<evidence type="ECO:0000256" key="1">
    <source>
        <dbReference type="SAM" id="Phobius"/>
    </source>
</evidence>
<reference evidence="3" key="1">
    <citation type="submission" date="2022-11" db="UniProtKB">
        <authorList>
            <consortium name="WormBaseParasite"/>
        </authorList>
    </citation>
    <scope>IDENTIFICATION</scope>
</reference>
<proteinExistence type="predicted"/>
<keyword evidence="1" id="KW-0472">Membrane</keyword>
<keyword evidence="2" id="KW-1185">Reference proteome</keyword>
<sequence>MNFFCYYQRSSASQAPIIPAAHSFTVICSLAEVGSDYFGRAFASHLYSAKRFPDGDEFRLISQFRCGKIATGRCFWSRHVRASINCALSCCISSGGYILLCICLFLYRLVHRSVSCYCKFFTFTK</sequence>
<dbReference type="AlphaFoldDB" id="A0A914ZR98"/>
<feature type="transmembrane region" description="Helical" evidence="1">
    <location>
        <begin position="86"/>
        <end position="110"/>
    </location>
</feature>
<keyword evidence="1" id="KW-0812">Transmembrane</keyword>
<protein>
    <submittedName>
        <fullName evidence="3">Golgi apparatus membrane protein TVP23 homolog</fullName>
    </submittedName>
</protein>
<dbReference type="Proteomes" id="UP000887569">
    <property type="component" value="Unplaced"/>
</dbReference>
<evidence type="ECO:0000313" key="3">
    <source>
        <dbReference type="WBParaSite" id="PgB16_g004_t02"/>
    </source>
</evidence>